<organism evidence="1">
    <name type="scientific">Streptomyces sp. R33</name>
    <dbReference type="NCBI Taxonomy" id="3238629"/>
    <lineage>
        <taxon>Bacteria</taxon>
        <taxon>Bacillati</taxon>
        <taxon>Actinomycetota</taxon>
        <taxon>Actinomycetes</taxon>
        <taxon>Kitasatosporales</taxon>
        <taxon>Streptomycetaceae</taxon>
        <taxon>Streptomyces</taxon>
    </lineage>
</organism>
<name>A0AB39XWE4_9ACTN</name>
<protein>
    <submittedName>
        <fullName evidence="1">Glycolipid-binding domain-containing protein</fullName>
    </submittedName>
</protein>
<gene>
    <name evidence="1" type="ORF">AB5J51_04360</name>
</gene>
<dbReference type="EMBL" id="CP165727">
    <property type="protein sequence ID" value="XDV62224.1"/>
    <property type="molecule type" value="Genomic_DNA"/>
</dbReference>
<accession>A0AB39XWE4</accession>
<dbReference type="AlphaFoldDB" id="A0AB39XWE4"/>
<dbReference type="Pfam" id="PF06475">
    <property type="entry name" value="Glycolipid_bind"/>
    <property type="match status" value="1"/>
</dbReference>
<dbReference type="InterPro" id="IPR009467">
    <property type="entry name" value="Glycolipid-bd_prot_put"/>
</dbReference>
<dbReference type="SUPFAM" id="SSF159275">
    <property type="entry name" value="PA1994-like"/>
    <property type="match status" value="1"/>
</dbReference>
<dbReference type="RefSeq" id="WP_369776897.1">
    <property type="nucleotide sequence ID" value="NZ_CP165727.1"/>
</dbReference>
<sequence length="200" mass="22300">MDDFVRFTRTWHVWASKGYDTAWGEFEGDRLHARGRAIALEGGPYWVGYRLETGPRFVTRSLHVSVEGPGHAKRELALCRDDEGRWTVDGQARAEFDGALDCDLGLCPLTNTMPVRRHGLHLAGEQVPEQQFLMAWVAVPELTVTPSTQTYTPLGGHRVRYTSDGFRSDVEFDSTGLVLDYPGLATTHLGDDGTYRDNGS</sequence>
<evidence type="ECO:0000313" key="1">
    <source>
        <dbReference type="EMBL" id="XDV62224.1"/>
    </source>
</evidence>
<reference evidence="1" key="1">
    <citation type="submission" date="2024-08" db="EMBL/GenBank/DDBJ databases">
        <authorList>
            <person name="Yu S.T."/>
        </authorList>
    </citation>
    <scope>NUCLEOTIDE SEQUENCE</scope>
    <source>
        <strain evidence="1">R33</strain>
    </source>
</reference>
<proteinExistence type="predicted"/>